<reference evidence="2" key="1">
    <citation type="submission" date="2021-12" db="EMBL/GenBank/DDBJ databases">
        <title>Discovery of the Pendulisporaceae a myxobacterial family with distinct sporulation behavior and unique specialized metabolism.</title>
        <authorList>
            <person name="Garcia R."/>
            <person name="Popoff A."/>
            <person name="Bader C.D."/>
            <person name="Loehr J."/>
            <person name="Walesch S."/>
            <person name="Walt C."/>
            <person name="Boldt J."/>
            <person name="Bunk B."/>
            <person name="Haeckl F.J.F.P.J."/>
            <person name="Gunesch A.P."/>
            <person name="Birkelbach J."/>
            <person name="Nuebel U."/>
            <person name="Pietschmann T."/>
            <person name="Bach T."/>
            <person name="Mueller R."/>
        </authorList>
    </citation>
    <scope>NUCLEOTIDE SEQUENCE</scope>
    <source>
        <strain evidence="2">MSr11367</strain>
    </source>
</reference>
<dbReference type="InterPro" id="IPR032710">
    <property type="entry name" value="NTF2-like_dom_sf"/>
</dbReference>
<accession>A0ABZ2L8B4</accession>
<evidence type="ECO:0000313" key="3">
    <source>
        <dbReference type="Proteomes" id="UP001374803"/>
    </source>
</evidence>
<dbReference type="Pfam" id="PF12680">
    <property type="entry name" value="SnoaL_2"/>
    <property type="match status" value="1"/>
</dbReference>
<keyword evidence="3" id="KW-1185">Reference proteome</keyword>
<dbReference type="Proteomes" id="UP001374803">
    <property type="component" value="Chromosome"/>
</dbReference>
<dbReference type="RefSeq" id="WP_394836836.1">
    <property type="nucleotide sequence ID" value="NZ_CP089929.1"/>
</dbReference>
<dbReference type="Gene3D" id="3.10.450.50">
    <property type="match status" value="1"/>
</dbReference>
<dbReference type="InterPro" id="IPR037401">
    <property type="entry name" value="SnoaL-like"/>
</dbReference>
<proteinExistence type="predicted"/>
<dbReference type="EMBL" id="CP089983">
    <property type="protein sequence ID" value="WXB07176.1"/>
    <property type="molecule type" value="Genomic_DNA"/>
</dbReference>
<evidence type="ECO:0000313" key="2">
    <source>
        <dbReference type="EMBL" id="WXB07176.1"/>
    </source>
</evidence>
<gene>
    <name evidence="2" type="ORF">LVJ94_07995</name>
</gene>
<dbReference type="SUPFAM" id="SSF54427">
    <property type="entry name" value="NTF2-like"/>
    <property type="match status" value="1"/>
</dbReference>
<evidence type="ECO:0000259" key="1">
    <source>
        <dbReference type="Pfam" id="PF12680"/>
    </source>
</evidence>
<sequence length="135" mass="14513">MNDPSPTLDPLSVAHRLYEAFRRGDGAALFALLHPDFTGYVSDGMPMAVGGAVPDRQHMLRVWGTIAAEYAVRPIPGEFIRADASRIVVLGHYCGSGLRKGGGGPIRAVFAHILDIRDNAIVSLKQITDTASWSV</sequence>
<protein>
    <submittedName>
        <fullName evidence="2">Nuclear transport factor 2 family protein</fullName>
    </submittedName>
</protein>
<name>A0ABZ2L8B4_9BACT</name>
<organism evidence="2 3">
    <name type="scientific">Pendulispora rubella</name>
    <dbReference type="NCBI Taxonomy" id="2741070"/>
    <lineage>
        <taxon>Bacteria</taxon>
        <taxon>Pseudomonadati</taxon>
        <taxon>Myxococcota</taxon>
        <taxon>Myxococcia</taxon>
        <taxon>Myxococcales</taxon>
        <taxon>Sorangiineae</taxon>
        <taxon>Pendulisporaceae</taxon>
        <taxon>Pendulispora</taxon>
    </lineage>
</organism>
<feature type="domain" description="SnoaL-like" evidence="1">
    <location>
        <begin position="15"/>
        <end position="123"/>
    </location>
</feature>